<dbReference type="Gene3D" id="3.40.50.11810">
    <property type="match status" value="1"/>
</dbReference>
<accession>A0A4R1Q241</accession>
<dbReference type="Pfam" id="PF02754">
    <property type="entry name" value="CCG"/>
    <property type="match status" value="2"/>
</dbReference>
<dbReference type="InterPro" id="IPR004017">
    <property type="entry name" value="Cys_rich_dom"/>
</dbReference>
<organism evidence="3 4">
    <name type="scientific">Anaerospora hongkongensis</name>
    <dbReference type="NCBI Taxonomy" id="244830"/>
    <lineage>
        <taxon>Bacteria</taxon>
        <taxon>Bacillati</taxon>
        <taxon>Bacillota</taxon>
        <taxon>Negativicutes</taxon>
        <taxon>Selenomonadales</taxon>
        <taxon>Sporomusaceae</taxon>
        <taxon>Anaerospora</taxon>
    </lineage>
</organism>
<evidence type="ECO:0000313" key="3">
    <source>
        <dbReference type="EMBL" id="TCL34533.1"/>
    </source>
</evidence>
<comment type="caution">
    <text evidence="3">The sequence shown here is derived from an EMBL/GenBank/DDBJ whole genome shotgun (WGS) entry which is preliminary data.</text>
</comment>
<gene>
    <name evidence="3" type="ORF">EV210_115125</name>
</gene>
<dbReference type="AlphaFoldDB" id="A0A4R1Q241"/>
<name>A0A4R1Q241_9FIRM</name>
<dbReference type="PANTHER" id="PTHR42947:SF1">
    <property type="entry name" value="COB--COM HETERODISULFIDE REDUCTASE SUBUNIT B 1"/>
    <property type="match status" value="1"/>
</dbReference>
<feature type="domain" description="Cysteine-rich" evidence="2">
    <location>
        <begin position="3"/>
        <end position="85"/>
    </location>
</feature>
<evidence type="ECO:0000256" key="1">
    <source>
        <dbReference type="ARBA" id="ARBA00023002"/>
    </source>
</evidence>
<dbReference type="InterPro" id="IPR051278">
    <property type="entry name" value="HdrB/HdrD_reductase"/>
</dbReference>
<reference evidence="3 4" key="1">
    <citation type="submission" date="2019-03" db="EMBL/GenBank/DDBJ databases">
        <title>Genomic Encyclopedia of Type Strains, Phase IV (KMG-IV): sequencing the most valuable type-strain genomes for metagenomic binning, comparative biology and taxonomic classification.</title>
        <authorList>
            <person name="Goeker M."/>
        </authorList>
    </citation>
    <scope>NUCLEOTIDE SEQUENCE [LARGE SCALE GENOMIC DNA]</scope>
    <source>
        <strain evidence="3 4">DSM 15969</strain>
    </source>
</reference>
<protein>
    <submittedName>
        <fullName evidence="3">Succinate dehydrogenase / fumarate reductase cytochrome b subunit</fullName>
    </submittedName>
</protein>
<keyword evidence="1" id="KW-0560">Oxidoreductase</keyword>
<dbReference type="Gene3D" id="1.20.1050.140">
    <property type="match status" value="1"/>
</dbReference>
<evidence type="ECO:0000313" key="4">
    <source>
        <dbReference type="Proteomes" id="UP000295063"/>
    </source>
</evidence>
<proteinExistence type="predicted"/>
<dbReference type="EMBL" id="SLUI01000015">
    <property type="protein sequence ID" value="TCL34533.1"/>
    <property type="molecule type" value="Genomic_DNA"/>
</dbReference>
<dbReference type="RefSeq" id="WP_132082935.1">
    <property type="nucleotide sequence ID" value="NZ_DAMAKO010000003.1"/>
</dbReference>
<dbReference type="PANTHER" id="PTHR42947">
    <property type="entry name" value="COB--COM HETERODISULFIDE REDUCTASE SUBUNIT B 1"/>
    <property type="match status" value="1"/>
</dbReference>
<sequence>MKYAFFPGCVLEGASKENYIATTAVAKVLGIELVEIPGWTCCGASHVQDIDDLTSTAINARNIALAEQMDLPLLTVCNTCTLMLRKAKAKLDNGQTEKVNAILSKAGLAYQGTTEITHLLWAIVRDFGLDRLKSKVKKPLRGLKIAAYYGCHILRPPAVMNFEDHANPESLENVIRALGAEPVDFDYKLKCCGFHSTYTANEDMINITGKTCQSALQAGADCIVTPCPLCQMSLDMNQPEGQAAVGCSQEMPVLHLAQLIGLALGLKPEELALNMHIAGINQLKIKVS</sequence>
<dbReference type="GO" id="GO:0016491">
    <property type="term" value="F:oxidoreductase activity"/>
    <property type="evidence" value="ECO:0007669"/>
    <property type="project" value="UniProtKB-KW"/>
</dbReference>
<feature type="domain" description="Cysteine-rich" evidence="2">
    <location>
        <begin position="146"/>
        <end position="235"/>
    </location>
</feature>
<dbReference type="OrthoDB" id="9777685at2"/>
<dbReference type="Proteomes" id="UP000295063">
    <property type="component" value="Unassembled WGS sequence"/>
</dbReference>
<evidence type="ECO:0000259" key="2">
    <source>
        <dbReference type="Pfam" id="PF02754"/>
    </source>
</evidence>
<keyword evidence="4" id="KW-1185">Reference proteome</keyword>